<evidence type="ECO:0000313" key="1">
    <source>
        <dbReference type="EMBL" id="CAG8835827.1"/>
    </source>
</evidence>
<reference evidence="1" key="1">
    <citation type="submission" date="2021-06" db="EMBL/GenBank/DDBJ databases">
        <authorList>
            <person name="Kallberg Y."/>
            <person name="Tangrot J."/>
            <person name="Rosling A."/>
        </authorList>
    </citation>
    <scope>NUCLEOTIDE SEQUENCE</scope>
    <source>
        <strain evidence="1">MA461A</strain>
    </source>
</reference>
<proteinExistence type="predicted"/>
<feature type="non-terminal residue" evidence="1">
    <location>
        <position position="1"/>
    </location>
</feature>
<evidence type="ECO:0000313" key="2">
    <source>
        <dbReference type="Proteomes" id="UP000789920"/>
    </source>
</evidence>
<dbReference type="Proteomes" id="UP000789920">
    <property type="component" value="Unassembled WGS sequence"/>
</dbReference>
<organism evidence="1 2">
    <name type="scientific">Racocetra persica</name>
    <dbReference type="NCBI Taxonomy" id="160502"/>
    <lineage>
        <taxon>Eukaryota</taxon>
        <taxon>Fungi</taxon>
        <taxon>Fungi incertae sedis</taxon>
        <taxon>Mucoromycota</taxon>
        <taxon>Glomeromycotina</taxon>
        <taxon>Glomeromycetes</taxon>
        <taxon>Diversisporales</taxon>
        <taxon>Gigasporaceae</taxon>
        <taxon>Racocetra</taxon>
    </lineage>
</organism>
<accession>A0ACA9SEL3</accession>
<protein>
    <submittedName>
        <fullName evidence="1">7150_t:CDS:1</fullName>
    </submittedName>
</protein>
<gene>
    <name evidence="1" type="ORF">RPERSI_LOCUS29698</name>
</gene>
<comment type="caution">
    <text evidence="1">The sequence shown here is derived from an EMBL/GenBank/DDBJ whole genome shotgun (WGS) entry which is preliminary data.</text>
</comment>
<sequence>NHTSTVPIRSIEQATTIKIHKNSSQIILDNKIKYHYLEVILKDLLL</sequence>
<keyword evidence="2" id="KW-1185">Reference proteome</keyword>
<dbReference type="EMBL" id="CAJVQC010112885">
    <property type="protein sequence ID" value="CAG8835827.1"/>
    <property type="molecule type" value="Genomic_DNA"/>
</dbReference>
<name>A0ACA9SEL3_9GLOM</name>